<feature type="region of interest" description="Disordered" evidence="1">
    <location>
        <begin position="46"/>
        <end position="90"/>
    </location>
</feature>
<keyword evidence="3" id="KW-1185">Reference proteome</keyword>
<dbReference type="Proteomes" id="UP001189122">
    <property type="component" value="Unassembled WGS sequence"/>
</dbReference>
<evidence type="ECO:0000313" key="2">
    <source>
        <dbReference type="EMBL" id="CAA6674270.1"/>
    </source>
</evidence>
<gene>
    <name evidence="2" type="ORF">SI7747_UN020628</name>
</gene>
<dbReference type="EMBL" id="CACRZD030000092">
    <property type="protein sequence ID" value="CAA6674270.1"/>
    <property type="molecule type" value="Genomic_DNA"/>
</dbReference>
<reference evidence="3" key="1">
    <citation type="journal article" date="2020" name="Sci. Rep.">
        <title>Chromosome-scale genome assembly for the duckweed Spirodela intermedia, integrating cytogenetic maps, PacBio and Oxford Nanopore libraries.</title>
        <authorList>
            <person name="Hoang P.T.N."/>
            <person name="Fiebig A."/>
            <person name="Novak P."/>
            <person name="Macas J."/>
            <person name="Cao H.X."/>
            <person name="Stepanenko A."/>
            <person name="Chen G."/>
            <person name="Borisjuk N."/>
            <person name="Scholz U."/>
            <person name="Schubert I."/>
        </authorList>
    </citation>
    <scope>NUCLEOTIDE SEQUENCE [LARGE SCALE GENOMIC DNA]</scope>
</reference>
<comment type="caution">
    <text evidence="2">The sequence shown here is derived from an EMBL/GenBank/DDBJ whole genome shotgun (WGS) entry which is preliminary data.</text>
</comment>
<evidence type="ECO:0000313" key="3">
    <source>
        <dbReference type="Proteomes" id="UP001189122"/>
    </source>
</evidence>
<protein>
    <submittedName>
        <fullName evidence="2">Uncharacterized protein</fullName>
    </submittedName>
</protein>
<organism evidence="2 3">
    <name type="scientific">Spirodela intermedia</name>
    <name type="common">Intermediate duckweed</name>
    <dbReference type="NCBI Taxonomy" id="51605"/>
    <lineage>
        <taxon>Eukaryota</taxon>
        <taxon>Viridiplantae</taxon>
        <taxon>Streptophyta</taxon>
        <taxon>Embryophyta</taxon>
        <taxon>Tracheophyta</taxon>
        <taxon>Spermatophyta</taxon>
        <taxon>Magnoliopsida</taxon>
        <taxon>Liliopsida</taxon>
        <taxon>Araceae</taxon>
        <taxon>Lemnoideae</taxon>
        <taxon>Spirodela</taxon>
    </lineage>
</organism>
<accession>A0ABN7E8S4</accession>
<sequence length="90" mass="9886">MGQGVVVHTREKDLIRNVVLLYIHSKFWRTTDRKNGNFAALRRLSPDEEELDGGGAPSSSGPRSKRRLFIASGTLSGGGDWSPDRSSSSR</sequence>
<proteinExistence type="predicted"/>
<evidence type="ECO:0000256" key="1">
    <source>
        <dbReference type="SAM" id="MobiDB-lite"/>
    </source>
</evidence>
<name>A0ABN7E8S4_SPIIN</name>